<evidence type="ECO:0000313" key="2">
    <source>
        <dbReference type="EMBL" id="MDA7089072.1"/>
    </source>
</evidence>
<keyword evidence="3" id="KW-1185">Reference proteome</keyword>
<feature type="transmembrane region" description="Helical" evidence="1">
    <location>
        <begin position="40"/>
        <end position="57"/>
    </location>
</feature>
<evidence type="ECO:0000256" key="1">
    <source>
        <dbReference type="SAM" id="Phobius"/>
    </source>
</evidence>
<proteinExistence type="predicted"/>
<gene>
    <name evidence="2" type="ORF">PH586_22075</name>
</gene>
<protein>
    <recommendedName>
        <fullName evidence="4">Lipoprotein</fullName>
    </recommendedName>
</protein>
<sequence>MRIAVMIIALCLVMLIGLQSCTVMVGGGLGDDADMAAGGAVGIFVAFLFLLGAAFAIGAPKASMIIFVIAALLGFGSGASIAFSDMTVWGYVSSGLAAMSYFGMREKKKLEIKTA</sequence>
<name>A0ABT4XLM3_9PSED</name>
<dbReference type="Proteomes" id="UP001212042">
    <property type="component" value="Unassembled WGS sequence"/>
</dbReference>
<organism evidence="2 3">
    <name type="scientific">Pseudomonas aestuarii</name>
    <dbReference type="NCBI Taxonomy" id="3018340"/>
    <lineage>
        <taxon>Bacteria</taxon>
        <taxon>Pseudomonadati</taxon>
        <taxon>Pseudomonadota</taxon>
        <taxon>Gammaproteobacteria</taxon>
        <taxon>Pseudomonadales</taxon>
        <taxon>Pseudomonadaceae</taxon>
        <taxon>Pseudomonas</taxon>
    </lineage>
</organism>
<accession>A0ABT4XLM3</accession>
<evidence type="ECO:0000313" key="3">
    <source>
        <dbReference type="Proteomes" id="UP001212042"/>
    </source>
</evidence>
<reference evidence="2 3" key="1">
    <citation type="submission" date="2023-01" db="EMBL/GenBank/DDBJ databases">
        <title>Pseudomonas SA3-5T sp. nov., isolated from tidal flat sediment.</title>
        <authorList>
            <person name="Kim H.S."/>
            <person name="Kim J.-S."/>
            <person name="Suh M.K."/>
            <person name="Eom M.K."/>
            <person name="Lee J.-S."/>
        </authorList>
    </citation>
    <scope>NUCLEOTIDE SEQUENCE [LARGE SCALE GENOMIC DNA]</scope>
    <source>
        <strain evidence="2 3">SA3-5</strain>
    </source>
</reference>
<comment type="caution">
    <text evidence="2">The sequence shown here is derived from an EMBL/GenBank/DDBJ whole genome shotgun (WGS) entry which is preliminary data.</text>
</comment>
<dbReference type="PROSITE" id="PS51257">
    <property type="entry name" value="PROKAR_LIPOPROTEIN"/>
    <property type="match status" value="1"/>
</dbReference>
<keyword evidence="1" id="KW-0812">Transmembrane</keyword>
<keyword evidence="1" id="KW-1133">Transmembrane helix</keyword>
<feature type="transmembrane region" description="Helical" evidence="1">
    <location>
        <begin position="64"/>
        <end position="82"/>
    </location>
</feature>
<feature type="transmembrane region" description="Helical" evidence="1">
    <location>
        <begin position="88"/>
        <end position="104"/>
    </location>
</feature>
<dbReference type="RefSeq" id="WP_271349962.1">
    <property type="nucleotide sequence ID" value="NZ_JAQJZJ010000014.1"/>
</dbReference>
<evidence type="ECO:0008006" key="4">
    <source>
        <dbReference type="Google" id="ProtNLM"/>
    </source>
</evidence>
<dbReference type="EMBL" id="JAQJZJ010000014">
    <property type="protein sequence ID" value="MDA7089072.1"/>
    <property type="molecule type" value="Genomic_DNA"/>
</dbReference>
<keyword evidence="1" id="KW-0472">Membrane</keyword>